<reference evidence="8" key="1">
    <citation type="journal article" date="2014" name="Int. J. Syst. Evol. Microbiol.">
        <title>Complete genome of a new Firmicutes species belonging to the dominant human colonic microbiota ('Ruminococcus bicirculans') reveals two chromosomes and a selective capacity to utilize plant glucans.</title>
        <authorList>
            <consortium name="NISC Comparative Sequencing Program"/>
            <person name="Wegmann U."/>
            <person name="Louis P."/>
            <person name="Goesmann A."/>
            <person name="Henrissat B."/>
            <person name="Duncan S.H."/>
            <person name="Flint H.J."/>
        </authorList>
    </citation>
    <scope>NUCLEOTIDE SEQUENCE</scope>
    <source>
        <strain evidence="8">NBRC 107715</strain>
    </source>
</reference>
<reference evidence="7 9" key="3">
    <citation type="submission" date="2019-07" db="EMBL/GenBank/DDBJ databases">
        <title>Whole genome shotgun sequence of Methylobacterium oxalidis NBRC 107715.</title>
        <authorList>
            <person name="Hosoyama A."/>
            <person name="Uohara A."/>
            <person name="Ohji S."/>
            <person name="Ichikawa N."/>
        </authorList>
    </citation>
    <scope>NUCLEOTIDE SEQUENCE [LARGE SCALE GENOMIC DNA]</scope>
    <source>
        <strain evidence="7 9">NBRC 107715</strain>
    </source>
</reference>
<dbReference type="SUPFAM" id="SSF58104">
    <property type="entry name" value="Methyl-accepting chemotaxis protein (MCP) signaling domain"/>
    <property type="match status" value="1"/>
</dbReference>
<proteinExistence type="inferred from homology"/>
<evidence type="ECO:0000259" key="5">
    <source>
        <dbReference type="PROSITE" id="PS50111"/>
    </source>
</evidence>
<sequence>MHRLRSLTTKIILLAGAAIVLTVGILLAATSHQIWSQIEEKQRAEAETHIRTLALVFAGKVAGASVGLDGSRVARVTTPDLGTLGDLSVVDDATGYIGGNATVFAREAGADRYVRRITNVKKENGERAVGTALAADHPAQAAIRAGQAYSGSVVLFGRPFYTVYHPTFDKAGSVNGILYVGIPLERYHADYSATMWTMALVSLAVAVLACLVMIPVAVRMFRPLNEIAARTTRLAEGDLDAPIPSQDRRDEIGAVARALGSLRDTSRRARSLESDQRSASECERQRRELLDGEVERFRVRVQQSIATFNARTGEMRERAAAMSAVSAQANAAIDGASAGSRETSANVQTVASAAEELAASIAEIQGRIGRAKGEVEGALGVAEAMNAQVGDLTASAQRIGDVVGLIRAVAEQTNLLALNATIEAARAGEAGRGFAVVAAEVKQLAGQTARATDEIAAQVARVQDATGVAVDAIGRMTSRMGSISATTADISEAVAAQGAATEEISRNVGETAATSVAIARDLGTVSSAAQRTSEMAATVESAASSVEDVAAGLEAEIGRFLKAVAA</sequence>
<dbReference type="InterPro" id="IPR003660">
    <property type="entry name" value="HAMP_dom"/>
</dbReference>
<dbReference type="EMBL" id="BSPK01000004">
    <property type="protein sequence ID" value="GLS61897.1"/>
    <property type="molecule type" value="Genomic_DNA"/>
</dbReference>
<evidence type="ECO:0000259" key="6">
    <source>
        <dbReference type="PROSITE" id="PS50885"/>
    </source>
</evidence>
<organism evidence="7 9">
    <name type="scientific">Methylobacterium oxalidis</name>
    <dbReference type="NCBI Taxonomy" id="944322"/>
    <lineage>
        <taxon>Bacteria</taxon>
        <taxon>Pseudomonadati</taxon>
        <taxon>Pseudomonadota</taxon>
        <taxon>Alphaproteobacteria</taxon>
        <taxon>Hyphomicrobiales</taxon>
        <taxon>Methylobacteriaceae</taxon>
        <taxon>Methylobacterium</taxon>
    </lineage>
</organism>
<name>A0A512IY90_9HYPH</name>
<protein>
    <submittedName>
        <fullName evidence="7">Methyl-accepting chemotaxis protein</fullName>
    </submittedName>
</protein>
<evidence type="ECO:0000256" key="4">
    <source>
        <dbReference type="SAM" id="Phobius"/>
    </source>
</evidence>
<accession>A0A512IY90</accession>
<dbReference type="OrthoDB" id="8320983at2"/>
<dbReference type="PANTHER" id="PTHR32089">
    <property type="entry name" value="METHYL-ACCEPTING CHEMOTAXIS PROTEIN MCPB"/>
    <property type="match status" value="1"/>
</dbReference>
<reference evidence="8" key="4">
    <citation type="submission" date="2023-01" db="EMBL/GenBank/DDBJ databases">
        <title>Draft genome sequence of Methylobacterium oxalidis strain NBRC 107715.</title>
        <authorList>
            <person name="Sun Q."/>
            <person name="Mori K."/>
        </authorList>
    </citation>
    <scope>NUCLEOTIDE SEQUENCE</scope>
    <source>
        <strain evidence="8">NBRC 107715</strain>
    </source>
</reference>
<dbReference type="CDD" id="cd06225">
    <property type="entry name" value="HAMP"/>
    <property type="match status" value="1"/>
</dbReference>
<keyword evidence="4" id="KW-0472">Membrane</keyword>
<keyword evidence="1 3" id="KW-0807">Transducer</keyword>
<keyword evidence="4" id="KW-0812">Transmembrane</keyword>
<dbReference type="SMART" id="SM00283">
    <property type="entry name" value="MA"/>
    <property type="match status" value="1"/>
</dbReference>
<dbReference type="PANTHER" id="PTHR32089:SF112">
    <property type="entry name" value="LYSOZYME-LIKE PROTEIN-RELATED"/>
    <property type="match status" value="1"/>
</dbReference>
<feature type="domain" description="HAMP" evidence="6">
    <location>
        <begin position="218"/>
        <end position="271"/>
    </location>
</feature>
<dbReference type="Pfam" id="PF17201">
    <property type="entry name" value="Cache_3-Cache_2"/>
    <property type="match status" value="1"/>
</dbReference>
<dbReference type="GO" id="GO:0007165">
    <property type="term" value="P:signal transduction"/>
    <property type="evidence" value="ECO:0007669"/>
    <property type="project" value="UniProtKB-KW"/>
</dbReference>
<comment type="similarity">
    <text evidence="2">Belongs to the methyl-accepting chemotaxis (MCP) protein family.</text>
</comment>
<evidence type="ECO:0000256" key="2">
    <source>
        <dbReference type="ARBA" id="ARBA00029447"/>
    </source>
</evidence>
<dbReference type="InterPro" id="IPR029151">
    <property type="entry name" value="Sensor-like_sf"/>
</dbReference>
<dbReference type="GO" id="GO:0016020">
    <property type="term" value="C:membrane"/>
    <property type="evidence" value="ECO:0007669"/>
    <property type="project" value="InterPro"/>
</dbReference>
<dbReference type="Proteomes" id="UP000321960">
    <property type="component" value="Unassembled WGS sequence"/>
</dbReference>
<dbReference type="Pfam" id="PF00015">
    <property type="entry name" value="MCPsignal"/>
    <property type="match status" value="1"/>
</dbReference>
<keyword evidence="10" id="KW-1185">Reference proteome</keyword>
<evidence type="ECO:0000313" key="7">
    <source>
        <dbReference type="EMBL" id="GEP02688.1"/>
    </source>
</evidence>
<dbReference type="Pfam" id="PF00672">
    <property type="entry name" value="HAMP"/>
    <property type="match status" value="1"/>
</dbReference>
<dbReference type="PROSITE" id="PS50885">
    <property type="entry name" value="HAMP"/>
    <property type="match status" value="1"/>
</dbReference>
<dbReference type="AlphaFoldDB" id="A0A512IY90"/>
<comment type="caution">
    <text evidence="7">The sequence shown here is derived from an EMBL/GenBank/DDBJ whole genome shotgun (WGS) entry which is preliminary data.</text>
</comment>
<dbReference type="Gene3D" id="6.10.340.10">
    <property type="match status" value="1"/>
</dbReference>
<dbReference type="InterPro" id="IPR004089">
    <property type="entry name" value="MCPsignal_dom"/>
</dbReference>
<dbReference type="EMBL" id="BJZU01000006">
    <property type="protein sequence ID" value="GEP02688.1"/>
    <property type="molecule type" value="Genomic_DNA"/>
</dbReference>
<dbReference type="PROSITE" id="PS50111">
    <property type="entry name" value="CHEMOTAXIS_TRANSDUC_2"/>
    <property type="match status" value="1"/>
</dbReference>
<gene>
    <name evidence="8" type="ORF">GCM10007888_02780</name>
    <name evidence="7" type="ORF">MOX02_07260</name>
</gene>
<reference evidence="10" key="2">
    <citation type="journal article" date="2019" name="Int. J. Syst. Evol. Microbiol.">
        <title>The Global Catalogue of Microorganisms (GCM) 10K type strain sequencing project: providing services to taxonomists for standard genome sequencing and annotation.</title>
        <authorList>
            <consortium name="The Broad Institute Genomics Platform"/>
            <consortium name="The Broad Institute Genome Sequencing Center for Infectious Disease"/>
            <person name="Wu L."/>
            <person name="Ma J."/>
        </authorList>
    </citation>
    <scope>NUCLEOTIDE SEQUENCE [LARGE SCALE GENOMIC DNA]</scope>
    <source>
        <strain evidence="10">NBRC 107715</strain>
    </source>
</reference>
<feature type="transmembrane region" description="Helical" evidence="4">
    <location>
        <begin position="195"/>
        <end position="218"/>
    </location>
</feature>
<dbReference type="InterPro" id="IPR033462">
    <property type="entry name" value="Cache_3-Cache_2"/>
</dbReference>
<feature type="domain" description="Methyl-accepting transducer" evidence="5">
    <location>
        <begin position="304"/>
        <end position="550"/>
    </location>
</feature>
<evidence type="ECO:0000256" key="3">
    <source>
        <dbReference type="PROSITE-ProRule" id="PRU00284"/>
    </source>
</evidence>
<evidence type="ECO:0000313" key="10">
    <source>
        <dbReference type="Proteomes" id="UP001156856"/>
    </source>
</evidence>
<evidence type="ECO:0000256" key="1">
    <source>
        <dbReference type="ARBA" id="ARBA00023224"/>
    </source>
</evidence>
<dbReference type="Proteomes" id="UP001156856">
    <property type="component" value="Unassembled WGS sequence"/>
</dbReference>
<evidence type="ECO:0000313" key="9">
    <source>
        <dbReference type="Proteomes" id="UP000321960"/>
    </source>
</evidence>
<dbReference type="SUPFAM" id="SSF103190">
    <property type="entry name" value="Sensory domain-like"/>
    <property type="match status" value="1"/>
</dbReference>
<dbReference type="Gene3D" id="1.10.287.950">
    <property type="entry name" value="Methyl-accepting chemotaxis protein"/>
    <property type="match status" value="1"/>
</dbReference>
<dbReference type="SMART" id="SM00304">
    <property type="entry name" value="HAMP"/>
    <property type="match status" value="1"/>
</dbReference>
<evidence type="ECO:0000313" key="8">
    <source>
        <dbReference type="EMBL" id="GLS61897.1"/>
    </source>
</evidence>
<keyword evidence="4" id="KW-1133">Transmembrane helix</keyword>